<protein>
    <submittedName>
        <fullName evidence="2">Uncharacterized protein</fullName>
    </submittedName>
</protein>
<accession>A8ZNG6</accession>
<evidence type="ECO:0000313" key="2">
    <source>
        <dbReference type="EMBL" id="ABW32553.1"/>
    </source>
</evidence>
<gene>
    <name evidence="2" type="ordered locus">AM1_D0058</name>
</gene>
<keyword evidence="3" id="KW-1185">Reference proteome</keyword>
<feature type="compositionally biased region" description="Basic and acidic residues" evidence="1">
    <location>
        <begin position="474"/>
        <end position="484"/>
    </location>
</feature>
<dbReference type="AlphaFoldDB" id="A8ZNG6"/>
<dbReference type="HOGENOM" id="CLU_499347_0_0_3"/>
<dbReference type="Proteomes" id="UP000000268">
    <property type="component" value="Plasmid pREB4"/>
</dbReference>
<proteinExistence type="predicted"/>
<dbReference type="SUPFAM" id="SSF58113">
    <property type="entry name" value="Apolipoprotein A-I"/>
    <property type="match status" value="1"/>
</dbReference>
<feature type="compositionally biased region" description="Low complexity" evidence="1">
    <location>
        <begin position="485"/>
        <end position="502"/>
    </location>
</feature>
<dbReference type="Gene3D" id="1.20.120.20">
    <property type="entry name" value="Apolipoprotein"/>
    <property type="match status" value="1"/>
</dbReference>
<organism evidence="2 3">
    <name type="scientific">Acaryochloris marina (strain MBIC 11017)</name>
    <dbReference type="NCBI Taxonomy" id="329726"/>
    <lineage>
        <taxon>Bacteria</taxon>
        <taxon>Bacillati</taxon>
        <taxon>Cyanobacteriota</taxon>
        <taxon>Cyanophyceae</taxon>
        <taxon>Acaryochloridales</taxon>
        <taxon>Acaryochloridaceae</taxon>
        <taxon>Acaryochloris</taxon>
    </lineage>
</organism>
<dbReference type="PANTHER" id="PTHR47372">
    <property type="entry name" value="DAUER UP-REGULATED-RELATED"/>
    <property type="match status" value="1"/>
</dbReference>
<dbReference type="EMBL" id="CP000841">
    <property type="protein sequence ID" value="ABW32553.1"/>
    <property type="molecule type" value="Genomic_DNA"/>
</dbReference>
<evidence type="ECO:0000256" key="1">
    <source>
        <dbReference type="SAM" id="MobiDB-lite"/>
    </source>
</evidence>
<reference evidence="2 3" key="1">
    <citation type="journal article" date="2008" name="Proc. Natl. Acad. Sci. U.S.A.">
        <title>Niche adaptation and genome expansion in the chlorophyll d-producing cyanobacterium Acaryochloris marina.</title>
        <authorList>
            <person name="Swingley W.D."/>
            <person name="Chen M."/>
            <person name="Cheung P.C."/>
            <person name="Conrad A.L."/>
            <person name="Dejesa L.C."/>
            <person name="Hao J."/>
            <person name="Honchak B.M."/>
            <person name="Karbach L.E."/>
            <person name="Kurdoglu A."/>
            <person name="Lahiri S."/>
            <person name="Mastrian S.D."/>
            <person name="Miyashita H."/>
            <person name="Page L."/>
            <person name="Ramakrishna P."/>
            <person name="Satoh S."/>
            <person name="Sattley W.M."/>
            <person name="Shimada Y."/>
            <person name="Taylor H.L."/>
            <person name="Tomo T."/>
            <person name="Tsuchiya T."/>
            <person name="Wang Z.T."/>
            <person name="Raymond J."/>
            <person name="Mimuro M."/>
            <person name="Blankenship R.E."/>
            <person name="Touchman J.W."/>
        </authorList>
    </citation>
    <scope>NUCLEOTIDE SEQUENCE [LARGE SCALE GENOMIC DNA]</scope>
    <source>
        <strain evidence="3">MBIC 11017</strain>
        <plasmid evidence="3">Plasmid pREB4</plasmid>
    </source>
</reference>
<dbReference type="KEGG" id="amr:AM1_D0058"/>
<feature type="region of interest" description="Disordered" evidence="1">
    <location>
        <begin position="465"/>
        <end position="502"/>
    </location>
</feature>
<sequence length="502" mass="55956">MKLEPKSLAYLIDIKQNAIESKDQGEVVRATVADPWDIEPDQVVDQALDKLEPLESEAIEVDAVVVEPEQLPSQAQSNERPLVNEFIEKAGENIKQGANDFVAQANAFLAENIQVEYQPIPQQDGTVALAVDTPSLLTQMQLAGGEYAQAAKEKMQSLAPQQYERVSEAVKNTQERVKSALESVSDTVQGRLKEPSLGQRIGELEHSVGLRLDSMGLGIEDLFQKVFDIELDKHGTEFALTREIGEFKVEIEALRSQVGGLEGQISAMQQQQVKSQEMIAALQSPKPQLNNPRLSQWQSNFVSTMKDRFQAVKQYIGEKINQVKAKVSDLVESFKHKMVERFQPIADRLRPVYEQAQDLKQKTGEQINQVKATVGEKVDHAKQFVGEKAMDWQAQALAATATYVLAQQGKQTPQGTTIYEGQHFDFHRNQGNSLLIVDKATQQPVYKNGEFNQNAPKDVKDKLVKAAQTTQKGIEQKQAHKQAKEQAQTQKPKPKVAAAARR</sequence>
<dbReference type="RefSeq" id="WP_012167812.1">
    <property type="nucleotide sequence ID" value="NC_009929.1"/>
</dbReference>
<name>A8ZNG6_ACAM1</name>
<keyword evidence="2" id="KW-0614">Plasmid</keyword>
<evidence type="ECO:0000313" key="3">
    <source>
        <dbReference type="Proteomes" id="UP000000268"/>
    </source>
</evidence>
<geneLocation type="plasmid" evidence="2 3">
    <name>pREB4</name>
</geneLocation>
<dbReference type="PANTHER" id="PTHR47372:SF11">
    <property type="entry name" value="RE19971P"/>
    <property type="match status" value="1"/>
</dbReference>